<dbReference type="PROSITE" id="PS50048">
    <property type="entry name" value="ZN2_CY6_FUNGAL_2"/>
    <property type="match status" value="1"/>
</dbReference>
<dbReference type="InterPro" id="IPR001138">
    <property type="entry name" value="Zn2Cys6_DnaBD"/>
</dbReference>
<protein>
    <submittedName>
        <fullName evidence="4">Putative C6 transcription factor</fullName>
    </submittedName>
</protein>
<dbReference type="GO" id="GO:0008270">
    <property type="term" value="F:zinc ion binding"/>
    <property type="evidence" value="ECO:0007669"/>
    <property type="project" value="InterPro"/>
</dbReference>
<dbReference type="SUPFAM" id="SSF57701">
    <property type="entry name" value="Zn2/Cys6 DNA-binding domain"/>
    <property type="match status" value="1"/>
</dbReference>
<name>A0A2V1DBF7_9PLEO</name>
<dbReference type="PROSITE" id="PS00463">
    <property type="entry name" value="ZN2_CY6_FUNGAL_1"/>
    <property type="match status" value="1"/>
</dbReference>
<dbReference type="PANTHER" id="PTHR47256:SF1">
    <property type="entry name" value="ZN(II)2CYS6 TRANSCRIPTION FACTOR (EUROFUNG)"/>
    <property type="match status" value="1"/>
</dbReference>
<dbReference type="OrthoDB" id="426882at2759"/>
<dbReference type="PANTHER" id="PTHR47256">
    <property type="entry name" value="ZN(II)2CYS6 TRANSCRIPTION FACTOR (EUROFUNG)-RELATED"/>
    <property type="match status" value="1"/>
</dbReference>
<dbReference type="CDD" id="cd00067">
    <property type="entry name" value="GAL4"/>
    <property type="match status" value="1"/>
</dbReference>
<dbReference type="SMART" id="SM00066">
    <property type="entry name" value="GAL4"/>
    <property type="match status" value="1"/>
</dbReference>
<keyword evidence="1" id="KW-0539">Nucleus</keyword>
<evidence type="ECO:0000256" key="2">
    <source>
        <dbReference type="SAM" id="MobiDB-lite"/>
    </source>
</evidence>
<gene>
    <name evidence="4" type="ORF">DM02DRAFT_600873</name>
</gene>
<keyword evidence="5" id="KW-1185">Reference proteome</keyword>
<evidence type="ECO:0000256" key="1">
    <source>
        <dbReference type="ARBA" id="ARBA00023242"/>
    </source>
</evidence>
<feature type="compositionally biased region" description="Basic and acidic residues" evidence="2">
    <location>
        <begin position="16"/>
        <end position="25"/>
    </location>
</feature>
<dbReference type="Gene3D" id="4.10.240.10">
    <property type="entry name" value="Zn(2)-C6 fungal-type DNA-binding domain"/>
    <property type="match status" value="1"/>
</dbReference>
<sequence>MSGSYRPLLPATASTRRREPSPEPKKSKRIAAACNACRLRKTRCNGGRPKCKVCIERNTTCHYRPTAYQNVGHKYDELKAQKTRYEELLDLIISVSEPEAQGILARLRSGASPETLLSHAATGDALLQLALAPETRYRYDFPYIKEMPESLFTNSNPYLQSSVYEFMAINPVSRSAVVGEDVTQPCTLLATSKIPQLQNVDRETYESAYLKPFHAAEVIDPLLSNAKFSLWTTVCDNEVLMRNLFSTWLLCEYQFTAIFQKDLFLEDMVSQREEFCSSLLVNIILGYSCISYSRFTDRAEYWNPNTLTYRFIAEAKRLWELQSHQPRVTTVQAGILFNVFYNLCGIDEVGQAYRIQAIALADQMCLFRNSTQGLSPRACQGLGFTAWALYNWETLVGFSFLFAPLLNCPPQWDLPDPLNEPDWYGEVWVKYPLSGRLVPLSFGQVIKGRSEFRVIMNEACQVAYKKDSTMTLSKANELLSRLRSWYNGLPEVLTPRFIVFPGHLQLHMYYQHLILTIFEPLLEAKTDQTPSLHQIVAQARAHLQTLVRLYYLRHGYDAMDLFIVIPLMLHASDCIDAIVAANEQTPTSELESLRSTLILATKGLQAQCQNHRLAKALFYVIRGRMRPSELALFKGILDMDKHLDDDKFSVAQEVRSNWPVSIVKHKEDVGSYVLTNLVESFVRLNVEEEEG</sequence>
<feature type="region of interest" description="Disordered" evidence="2">
    <location>
        <begin position="1"/>
        <end position="27"/>
    </location>
</feature>
<evidence type="ECO:0000313" key="5">
    <source>
        <dbReference type="Proteomes" id="UP000244855"/>
    </source>
</evidence>
<dbReference type="GO" id="GO:0000981">
    <property type="term" value="F:DNA-binding transcription factor activity, RNA polymerase II-specific"/>
    <property type="evidence" value="ECO:0007669"/>
    <property type="project" value="InterPro"/>
</dbReference>
<evidence type="ECO:0000313" key="4">
    <source>
        <dbReference type="EMBL" id="PVH95428.1"/>
    </source>
</evidence>
<dbReference type="STRING" id="97972.A0A2V1DBF7"/>
<dbReference type="EMBL" id="KZ805497">
    <property type="protein sequence ID" value="PVH95428.1"/>
    <property type="molecule type" value="Genomic_DNA"/>
</dbReference>
<feature type="domain" description="Zn(2)-C6 fungal-type" evidence="3">
    <location>
        <begin position="33"/>
        <end position="63"/>
    </location>
</feature>
<dbReference type="Pfam" id="PF00172">
    <property type="entry name" value="Zn_clus"/>
    <property type="match status" value="1"/>
</dbReference>
<proteinExistence type="predicted"/>
<evidence type="ECO:0000259" key="3">
    <source>
        <dbReference type="PROSITE" id="PS50048"/>
    </source>
</evidence>
<dbReference type="AlphaFoldDB" id="A0A2V1DBF7"/>
<accession>A0A2V1DBF7</accession>
<dbReference type="InterPro" id="IPR036864">
    <property type="entry name" value="Zn2-C6_fun-type_DNA-bd_sf"/>
</dbReference>
<dbReference type="Proteomes" id="UP000244855">
    <property type="component" value="Unassembled WGS sequence"/>
</dbReference>
<organism evidence="4 5">
    <name type="scientific">Periconia macrospinosa</name>
    <dbReference type="NCBI Taxonomy" id="97972"/>
    <lineage>
        <taxon>Eukaryota</taxon>
        <taxon>Fungi</taxon>
        <taxon>Dikarya</taxon>
        <taxon>Ascomycota</taxon>
        <taxon>Pezizomycotina</taxon>
        <taxon>Dothideomycetes</taxon>
        <taxon>Pleosporomycetidae</taxon>
        <taxon>Pleosporales</taxon>
        <taxon>Massarineae</taxon>
        <taxon>Periconiaceae</taxon>
        <taxon>Periconia</taxon>
    </lineage>
</organism>
<dbReference type="InterPro" id="IPR053187">
    <property type="entry name" value="Notoamide_regulator"/>
</dbReference>
<reference evidence="4 5" key="1">
    <citation type="journal article" date="2018" name="Sci. Rep.">
        <title>Comparative genomics provides insights into the lifestyle and reveals functional heterogeneity of dark septate endophytic fungi.</title>
        <authorList>
            <person name="Knapp D.G."/>
            <person name="Nemeth J.B."/>
            <person name="Barry K."/>
            <person name="Hainaut M."/>
            <person name="Henrissat B."/>
            <person name="Johnson J."/>
            <person name="Kuo A."/>
            <person name="Lim J.H.P."/>
            <person name="Lipzen A."/>
            <person name="Nolan M."/>
            <person name="Ohm R.A."/>
            <person name="Tamas L."/>
            <person name="Grigoriev I.V."/>
            <person name="Spatafora J.W."/>
            <person name="Nagy L.G."/>
            <person name="Kovacs G.M."/>
        </authorList>
    </citation>
    <scope>NUCLEOTIDE SEQUENCE [LARGE SCALE GENOMIC DNA]</scope>
    <source>
        <strain evidence="4 5">DSE2036</strain>
    </source>
</reference>
<dbReference type="CDD" id="cd12148">
    <property type="entry name" value="fungal_TF_MHR"/>
    <property type="match status" value="1"/>
</dbReference>